<dbReference type="SUPFAM" id="SSF48008">
    <property type="entry name" value="GntR ligand-binding domain-like"/>
    <property type="match status" value="1"/>
</dbReference>
<keyword evidence="2 5" id="KW-0238">DNA-binding</keyword>
<dbReference type="InterPro" id="IPR036388">
    <property type="entry name" value="WH-like_DNA-bd_sf"/>
</dbReference>
<evidence type="ECO:0000313" key="6">
    <source>
        <dbReference type="Proteomes" id="UP000198304"/>
    </source>
</evidence>
<dbReference type="RefSeq" id="WP_089285621.1">
    <property type="nucleotide sequence ID" value="NZ_FZOJ01000069.1"/>
</dbReference>
<name>A0A239LCP2_9FIRM</name>
<gene>
    <name evidence="5" type="ORF">SAMN05446037_10696</name>
</gene>
<dbReference type="InterPro" id="IPR008920">
    <property type="entry name" value="TF_FadR/GntR_C"/>
</dbReference>
<dbReference type="Pfam" id="PF07729">
    <property type="entry name" value="FCD"/>
    <property type="match status" value="1"/>
</dbReference>
<dbReference type="Gene3D" id="1.10.10.10">
    <property type="entry name" value="Winged helix-like DNA-binding domain superfamily/Winged helix DNA-binding domain"/>
    <property type="match status" value="1"/>
</dbReference>
<dbReference type="GO" id="GO:0003700">
    <property type="term" value="F:DNA-binding transcription factor activity"/>
    <property type="evidence" value="ECO:0007669"/>
    <property type="project" value="InterPro"/>
</dbReference>
<keyword evidence="3" id="KW-0804">Transcription</keyword>
<dbReference type="EMBL" id="FZOJ01000069">
    <property type="protein sequence ID" value="SNT27294.1"/>
    <property type="molecule type" value="Genomic_DNA"/>
</dbReference>
<evidence type="ECO:0000259" key="4">
    <source>
        <dbReference type="PROSITE" id="PS50949"/>
    </source>
</evidence>
<dbReference type="SMART" id="SM00895">
    <property type="entry name" value="FCD"/>
    <property type="match status" value="1"/>
</dbReference>
<dbReference type="CDD" id="cd07377">
    <property type="entry name" value="WHTH_GntR"/>
    <property type="match status" value="1"/>
</dbReference>
<dbReference type="PROSITE" id="PS50949">
    <property type="entry name" value="HTH_GNTR"/>
    <property type="match status" value="1"/>
</dbReference>
<evidence type="ECO:0000256" key="2">
    <source>
        <dbReference type="ARBA" id="ARBA00023125"/>
    </source>
</evidence>
<dbReference type="Proteomes" id="UP000198304">
    <property type="component" value="Unassembled WGS sequence"/>
</dbReference>
<dbReference type="InterPro" id="IPR011711">
    <property type="entry name" value="GntR_C"/>
</dbReference>
<protein>
    <submittedName>
        <fullName evidence="5">DNA-binding transcriptional regulator, GntR family</fullName>
    </submittedName>
</protein>
<dbReference type="OrthoDB" id="389878at2"/>
<dbReference type="PRINTS" id="PR00035">
    <property type="entry name" value="HTHGNTR"/>
</dbReference>
<dbReference type="InterPro" id="IPR000524">
    <property type="entry name" value="Tscrpt_reg_HTH_GntR"/>
</dbReference>
<evidence type="ECO:0000313" key="5">
    <source>
        <dbReference type="EMBL" id="SNT27294.1"/>
    </source>
</evidence>
<dbReference type="Gene3D" id="1.20.120.530">
    <property type="entry name" value="GntR ligand-binding domain-like"/>
    <property type="match status" value="1"/>
</dbReference>
<dbReference type="Pfam" id="PF00392">
    <property type="entry name" value="GntR"/>
    <property type="match status" value="1"/>
</dbReference>
<dbReference type="PANTHER" id="PTHR43537:SF24">
    <property type="entry name" value="GLUCONATE OPERON TRANSCRIPTIONAL REPRESSOR"/>
    <property type="match status" value="1"/>
</dbReference>
<dbReference type="AlphaFoldDB" id="A0A239LCP2"/>
<organism evidence="5 6">
    <name type="scientific">Anaerovirgula multivorans</name>
    <dbReference type="NCBI Taxonomy" id="312168"/>
    <lineage>
        <taxon>Bacteria</taxon>
        <taxon>Bacillati</taxon>
        <taxon>Bacillota</taxon>
        <taxon>Clostridia</taxon>
        <taxon>Peptostreptococcales</taxon>
        <taxon>Natronincolaceae</taxon>
        <taxon>Anaerovirgula</taxon>
    </lineage>
</organism>
<reference evidence="5 6" key="1">
    <citation type="submission" date="2017-06" db="EMBL/GenBank/DDBJ databases">
        <authorList>
            <person name="Kim H.J."/>
            <person name="Triplett B.A."/>
        </authorList>
    </citation>
    <scope>NUCLEOTIDE SEQUENCE [LARGE SCALE GENOMIC DNA]</scope>
    <source>
        <strain evidence="5 6">SCA</strain>
    </source>
</reference>
<keyword evidence="6" id="KW-1185">Reference proteome</keyword>
<feature type="domain" description="HTH gntR-type" evidence="4">
    <location>
        <begin position="6"/>
        <end position="73"/>
    </location>
</feature>
<accession>A0A239LCP2</accession>
<dbReference type="SUPFAM" id="SSF46785">
    <property type="entry name" value="Winged helix' DNA-binding domain"/>
    <property type="match status" value="1"/>
</dbReference>
<dbReference type="GO" id="GO:0003677">
    <property type="term" value="F:DNA binding"/>
    <property type="evidence" value="ECO:0007669"/>
    <property type="project" value="UniProtKB-KW"/>
</dbReference>
<sequence>MIEKSISYKYKVYEKIKEDIIIGVYSQGEVLNERKLAETMGVSRTPIREALQLLNSDGWVVNEPYKGTVVRTFDVDYVMNAQKVRRVLEISAIEEAMNNIDDEDIKELTAVLRKQEECLNNYNPTEFMKLDREFHEKIYYLSKNDILFDLLQNFNDIIRFYGIKVLLVPERNKTTLIEHLNILDAIKERNVYLAKEAMDHHLLMTGKAIHKYTIGTNE</sequence>
<evidence type="ECO:0000256" key="3">
    <source>
        <dbReference type="ARBA" id="ARBA00023163"/>
    </source>
</evidence>
<proteinExistence type="predicted"/>
<evidence type="ECO:0000256" key="1">
    <source>
        <dbReference type="ARBA" id="ARBA00023015"/>
    </source>
</evidence>
<dbReference type="InterPro" id="IPR036390">
    <property type="entry name" value="WH_DNA-bd_sf"/>
</dbReference>
<dbReference type="SMART" id="SM00345">
    <property type="entry name" value="HTH_GNTR"/>
    <property type="match status" value="1"/>
</dbReference>
<dbReference type="PANTHER" id="PTHR43537">
    <property type="entry name" value="TRANSCRIPTIONAL REGULATOR, GNTR FAMILY"/>
    <property type="match status" value="1"/>
</dbReference>
<keyword evidence="1" id="KW-0805">Transcription regulation</keyword>